<reference evidence="1 2" key="1">
    <citation type="submission" date="2024-01" db="EMBL/GenBank/DDBJ databases">
        <title>Chryseobacterium sp. T9W2-O.</title>
        <authorList>
            <person name="Maltman C."/>
        </authorList>
    </citation>
    <scope>NUCLEOTIDE SEQUENCE [LARGE SCALE GENOMIC DNA]</scope>
    <source>
        <strain evidence="1 2">T9W2-O</strain>
    </source>
</reference>
<dbReference type="InterPro" id="IPR005901">
    <property type="entry name" value="GLPGLI"/>
</dbReference>
<dbReference type="EMBL" id="JAYLAA010000031">
    <property type="protein sequence ID" value="MEC3875585.1"/>
    <property type="molecule type" value="Genomic_DNA"/>
</dbReference>
<evidence type="ECO:0000313" key="2">
    <source>
        <dbReference type="Proteomes" id="UP001348397"/>
    </source>
</evidence>
<protein>
    <submittedName>
        <fullName evidence="1">GLPGLI family protein</fullName>
    </submittedName>
</protein>
<keyword evidence="2" id="KW-1185">Reference proteome</keyword>
<sequence length="233" mass="27370">MIKIKIILLSLSFPILIVAQDLSVLYKLNKNGAETGFYRLDIYRDNSVFYESNYCENNLAVKSDLIISKQNKKSDTIYLLDKIDGASIYSQKSFLLNWKILDEKKNIAGYKSHKAEFFYKDEKWIAWFTNDLPFQDGPFIFKGLPGLILIIENENYRFELVEISKYKTFCDININNRKEISYEKYESIFKNISEKNTNLINSISNLNLDLEIDLKSTKDKVNTTNILREILYR</sequence>
<dbReference type="RefSeq" id="WP_326320400.1">
    <property type="nucleotide sequence ID" value="NZ_JAYLAA010000031.1"/>
</dbReference>
<organism evidence="1 2">
    <name type="scientific">Chryseobacterium salviniae</name>
    <dbReference type="NCBI Taxonomy" id="3101750"/>
    <lineage>
        <taxon>Bacteria</taxon>
        <taxon>Pseudomonadati</taxon>
        <taxon>Bacteroidota</taxon>
        <taxon>Flavobacteriia</taxon>
        <taxon>Flavobacteriales</taxon>
        <taxon>Weeksellaceae</taxon>
        <taxon>Chryseobacterium group</taxon>
        <taxon>Chryseobacterium</taxon>
    </lineage>
</organism>
<dbReference type="NCBIfam" id="TIGR01200">
    <property type="entry name" value="GLPGLI"/>
    <property type="match status" value="1"/>
</dbReference>
<gene>
    <name evidence="1" type="ORF">SOP96_07680</name>
</gene>
<name>A0ABU6HRA1_9FLAO</name>
<evidence type="ECO:0000313" key="1">
    <source>
        <dbReference type="EMBL" id="MEC3875585.1"/>
    </source>
</evidence>
<dbReference type="Proteomes" id="UP001348397">
    <property type="component" value="Unassembled WGS sequence"/>
</dbReference>
<dbReference type="Pfam" id="PF22252">
    <property type="entry name" value="PNGase_F-II_N"/>
    <property type="match status" value="1"/>
</dbReference>
<comment type="caution">
    <text evidence="1">The sequence shown here is derived from an EMBL/GenBank/DDBJ whole genome shotgun (WGS) entry which is preliminary data.</text>
</comment>
<proteinExistence type="predicted"/>
<accession>A0ABU6HRA1</accession>